<organism evidence="3 4">
    <name type="scientific">Heracleum sosnowskyi</name>
    <dbReference type="NCBI Taxonomy" id="360622"/>
    <lineage>
        <taxon>Eukaryota</taxon>
        <taxon>Viridiplantae</taxon>
        <taxon>Streptophyta</taxon>
        <taxon>Embryophyta</taxon>
        <taxon>Tracheophyta</taxon>
        <taxon>Spermatophyta</taxon>
        <taxon>Magnoliopsida</taxon>
        <taxon>eudicotyledons</taxon>
        <taxon>Gunneridae</taxon>
        <taxon>Pentapetalae</taxon>
        <taxon>asterids</taxon>
        <taxon>campanulids</taxon>
        <taxon>Apiales</taxon>
        <taxon>Apiaceae</taxon>
        <taxon>Apioideae</taxon>
        <taxon>apioid superclade</taxon>
        <taxon>Tordylieae</taxon>
        <taxon>Tordyliinae</taxon>
        <taxon>Heracleum</taxon>
    </lineage>
</organism>
<dbReference type="GO" id="GO:0042026">
    <property type="term" value="P:protein refolding"/>
    <property type="evidence" value="ECO:0007669"/>
    <property type="project" value="TreeGrafter"/>
</dbReference>
<name>A0AAD8MQQ0_9APIA</name>
<protein>
    <recommendedName>
        <fullName evidence="5">J domain-containing protein</fullName>
    </recommendedName>
</protein>
<feature type="domain" description="BAH" evidence="2">
    <location>
        <begin position="168"/>
        <end position="300"/>
    </location>
</feature>
<dbReference type="CDD" id="cd06257">
    <property type="entry name" value="DnaJ"/>
    <property type="match status" value="1"/>
</dbReference>
<dbReference type="InterPro" id="IPR036410">
    <property type="entry name" value="HSP_DnaJ_Cys-rich_dom_sf"/>
</dbReference>
<dbReference type="EMBL" id="JAUIZM010000005">
    <property type="protein sequence ID" value="KAK1385950.1"/>
    <property type="molecule type" value="Genomic_DNA"/>
</dbReference>
<keyword evidence="4" id="KW-1185">Reference proteome</keyword>
<dbReference type="PANTHER" id="PTHR43096:SF10">
    <property type="entry name" value="CHAPERONE PROTEIN DNAJ A6, CHLOROPLASTIC"/>
    <property type="match status" value="1"/>
</dbReference>
<sequence length="356" mass="39518">MAVIPCGSAWVAGCGVQPQLVITGSCTNKLSTHSLRLKLVVNINPIVIAALCYFCHVDPFSVNLHVQNYYDVIGVPRNSSKSEIKSAYRKLAMCYHPDVNKGDGAEAKFKEICNAYEVLSDNEKRSIYDRYGEVGLRGSGMETGDSNNPFDEMGGMGGGGSGSRATEGDDQIYNLVLHFIEAVFGIEKEIEFNRLEKCGMCNGSGSKRWNSPCNTCSGDGRVKVMQERKEYTSERGAEKLSGTKELFLSDHYDDESANCIIGKCTVHSFKDYVKLGNVGDGDYYSRYKYNAKTEELILDDLDGSCQYCGWLYNPDHNPSEKAMLQCKECKLSSQIKICKGIHVTLLFTNVEWILFS</sequence>
<dbReference type="SUPFAM" id="SSF57938">
    <property type="entry name" value="DnaJ/Hsp40 cysteine-rich domain"/>
    <property type="match status" value="1"/>
</dbReference>
<evidence type="ECO:0000259" key="2">
    <source>
        <dbReference type="PROSITE" id="PS51038"/>
    </source>
</evidence>
<dbReference type="Gene3D" id="1.10.287.110">
    <property type="entry name" value="DnaJ domain"/>
    <property type="match status" value="1"/>
</dbReference>
<evidence type="ECO:0000313" key="4">
    <source>
        <dbReference type="Proteomes" id="UP001237642"/>
    </source>
</evidence>
<gene>
    <name evidence="3" type="ORF">POM88_023685</name>
</gene>
<dbReference type="Proteomes" id="UP001237642">
    <property type="component" value="Unassembled WGS sequence"/>
</dbReference>
<dbReference type="SUPFAM" id="SSF46565">
    <property type="entry name" value="Chaperone J-domain"/>
    <property type="match status" value="1"/>
</dbReference>
<comment type="caution">
    <text evidence="3">The sequence shown here is derived from an EMBL/GenBank/DDBJ whole genome shotgun (WGS) entry which is preliminary data.</text>
</comment>
<dbReference type="InterPro" id="IPR043151">
    <property type="entry name" value="BAH_sf"/>
</dbReference>
<dbReference type="PROSITE" id="PS00636">
    <property type="entry name" value="DNAJ_1"/>
    <property type="match status" value="1"/>
</dbReference>
<feature type="domain" description="J" evidence="1">
    <location>
        <begin position="68"/>
        <end position="132"/>
    </location>
</feature>
<reference evidence="3" key="2">
    <citation type="submission" date="2023-05" db="EMBL/GenBank/DDBJ databases">
        <authorList>
            <person name="Schelkunov M.I."/>
        </authorList>
    </citation>
    <scope>NUCLEOTIDE SEQUENCE</scope>
    <source>
        <strain evidence="3">Hsosn_3</strain>
        <tissue evidence="3">Leaf</tissue>
    </source>
</reference>
<accession>A0AAD8MQQ0</accession>
<dbReference type="Gene3D" id="6.20.20.10">
    <property type="match status" value="1"/>
</dbReference>
<dbReference type="InterPro" id="IPR018253">
    <property type="entry name" value="DnaJ_domain_CS"/>
</dbReference>
<evidence type="ECO:0000313" key="3">
    <source>
        <dbReference type="EMBL" id="KAK1385950.1"/>
    </source>
</evidence>
<dbReference type="InterPro" id="IPR001025">
    <property type="entry name" value="BAH_dom"/>
</dbReference>
<dbReference type="AlphaFoldDB" id="A0AAD8MQQ0"/>
<proteinExistence type="predicted"/>
<dbReference type="InterPro" id="IPR036869">
    <property type="entry name" value="J_dom_sf"/>
</dbReference>
<dbReference type="SMART" id="SM00271">
    <property type="entry name" value="DnaJ"/>
    <property type="match status" value="1"/>
</dbReference>
<dbReference type="PROSITE" id="PS51038">
    <property type="entry name" value="BAH"/>
    <property type="match status" value="1"/>
</dbReference>
<reference evidence="3" key="1">
    <citation type="submission" date="2023-02" db="EMBL/GenBank/DDBJ databases">
        <title>Genome of toxic invasive species Heracleum sosnowskyi carries increased number of genes despite the absence of recent whole-genome duplications.</title>
        <authorList>
            <person name="Schelkunov M."/>
            <person name="Shtratnikova V."/>
            <person name="Makarenko M."/>
            <person name="Klepikova A."/>
            <person name="Omelchenko D."/>
            <person name="Novikova G."/>
            <person name="Obukhova E."/>
            <person name="Bogdanov V."/>
            <person name="Penin A."/>
            <person name="Logacheva M."/>
        </authorList>
    </citation>
    <scope>NUCLEOTIDE SEQUENCE</scope>
    <source>
        <strain evidence="3">Hsosn_3</strain>
        <tissue evidence="3">Leaf</tissue>
    </source>
</reference>
<dbReference type="PANTHER" id="PTHR43096">
    <property type="entry name" value="DNAJ HOMOLOG 1, MITOCHONDRIAL-RELATED"/>
    <property type="match status" value="1"/>
</dbReference>
<evidence type="ECO:0000259" key="1">
    <source>
        <dbReference type="PROSITE" id="PS50076"/>
    </source>
</evidence>
<dbReference type="PRINTS" id="PR00625">
    <property type="entry name" value="JDOMAIN"/>
</dbReference>
<dbReference type="InterPro" id="IPR001623">
    <property type="entry name" value="DnaJ_domain"/>
</dbReference>
<dbReference type="Pfam" id="PF01426">
    <property type="entry name" value="BAH"/>
    <property type="match status" value="1"/>
</dbReference>
<dbReference type="GO" id="GO:0003682">
    <property type="term" value="F:chromatin binding"/>
    <property type="evidence" value="ECO:0007669"/>
    <property type="project" value="InterPro"/>
</dbReference>
<dbReference type="Pfam" id="PF00226">
    <property type="entry name" value="DnaJ"/>
    <property type="match status" value="1"/>
</dbReference>
<dbReference type="Gene3D" id="2.30.30.490">
    <property type="match status" value="1"/>
</dbReference>
<dbReference type="PROSITE" id="PS50076">
    <property type="entry name" value="DNAJ_2"/>
    <property type="match status" value="1"/>
</dbReference>
<evidence type="ECO:0008006" key="5">
    <source>
        <dbReference type="Google" id="ProtNLM"/>
    </source>
</evidence>
<dbReference type="GO" id="GO:0009535">
    <property type="term" value="C:chloroplast thylakoid membrane"/>
    <property type="evidence" value="ECO:0007669"/>
    <property type="project" value="TreeGrafter"/>
</dbReference>
<dbReference type="GO" id="GO:0051082">
    <property type="term" value="F:unfolded protein binding"/>
    <property type="evidence" value="ECO:0007669"/>
    <property type="project" value="TreeGrafter"/>
</dbReference>